<dbReference type="PANTHER" id="PTHR17271:SF9">
    <property type="entry name" value="MYOSIN PHOSPHATASE RHO-INTERACTING PROTEIN"/>
    <property type="match status" value="1"/>
</dbReference>
<keyword evidence="1" id="KW-0175">Coiled coil</keyword>
<protein>
    <recommendedName>
        <fullName evidence="3">PH domain-containing protein</fullName>
    </recommendedName>
</protein>
<dbReference type="SMART" id="SM00233">
    <property type="entry name" value="PH"/>
    <property type="match status" value="2"/>
</dbReference>
<dbReference type="CDD" id="cd01236">
    <property type="entry name" value="PH_RIP"/>
    <property type="match status" value="1"/>
</dbReference>
<feature type="compositionally biased region" description="Basic and acidic residues" evidence="2">
    <location>
        <begin position="576"/>
        <end position="585"/>
    </location>
</feature>
<dbReference type="PROSITE" id="PS50003">
    <property type="entry name" value="PH_DOMAIN"/>
    <property type="match status" value="1"/>
</dbReference>
<dbReference type="Gene3D" id="2.30.29.30">
    <property type="entry name" value="Pleckstrin-homology domain (PH domain)/Phosphotyrosine-binding domain (PTB)"/>
    <property type="match status" value="2"/>
</dbReference>
<proteinExistence type="predicted"/>
<dbReference type="Proteomes" id="UP000694402">
    <property type="component" value="Unassembled WGS sequence"/>
</dbReference>
<feature type="compositionally biased region" description="Basic and acidic residues" evidence="2">
    <location>
        <begin position="532"/>
        <end position="541"/>
    </location>
</feature>
<feature type="coiled-coil region" evidence="1">
    <location>
        <begin position="641"/>
        <end position="675"/>
    </location>
</feature>
<reference evidence="4" key="2">
    <citation type="submission" date="2025-09" db="UniProtKB">
        <authorList>
            <consortium name="Ensembl"/>
        </authorList>
    </citation>
    <scope>IDENTIFICATION</scope>
</reference>
<dbReference type="Ensembl" id="ENSOTST00005020374.2">
    <property type="protein sequence ID" value="ENSOTSP00005018721.2"/>
    <property type="gene ID" value="ENSOTSG00005007118.2"/>
</dbReference>
<feature type="domain" description="PH" evidence="3">
    <location>
        <begin position="42"/>
        <end position="149"/>
    </location>
</feature>
<evidence type="ECO:0000313" key="5">
    <source>
        <dbReference type="Proteomes" id="UP000694402"/>
    </source>
</evidence>
<dbReference type="GO" id="GO:0015629">
    <property type="term" value="C:actin cytoskeleton"/>
    <property type="evidence" value="ECO:0007669"/>
    <property type="project" value="TreeGrafter"/>
</dbReference>
<sequence length="982" mass="111846">MSSKDNPCRKFQANIFNKSKCQNCFKPRESHLLSDEDLNQAKPIYGGWLLLAPEGTNFGNPLHRSRKWQRRFFILYEHGLLRYALDEMPSTLPQGTINMNQCSDVIDGESRTGQKNSLCVLTPDREHFIRAECREIINGWQEALTVYPRTNKQNQKKKRKVEPPTPQEPGPAKVTVTSTGGSIPCLPSSIASAERVPASRSTLWQEERWSRASTIPCSRSASCLSQLTQSHPGSSVTREGEERLETLFHQNGSSLSGGRKVRVESGYFSLEKTKSPEPPQPPQHQPLTTSTSLGVLHHRRSQVIGKFESGDGEGVEHMDTTSPSEPPSNTVSVQRQGRSERRSLACKQKERRVPDVSCSFNFRRAKSLDRRVTESSMTPDLLNFKKGWMTKLYEDGMWKKHCVMLILPLTFFFLYVVLFQAADMDGEIDLSTCYDVTEFPVQRNYGFQILSKEGACTLSAMTSGIRRNWIQAIMKNARPTIAPPDVTRSVDHAPATVAAPASEPRKSRVRERRREGRSKTYDWSEFQPGQTEDPKRDKAPETVDPSSESEQERGRRRDERPQRFKQDTHAPSPDQGRMEVDHPEPGAEGSGESDGRAPDVQVEIEQRWHQVETTPLREEKQVPISTTDACLTERLPPQELAALLDKELGQTQKELARLQEQNNMLQEQLEDARGREHSAREGYVLQATCERGFTAMEETHHKVVEDLQRQHQREVSKLLEEKERLLAEETAATIAAIEAMKNAHREEMEKNQRSQISGLSTDIDELHEQYQEELQSIQRELEVLSEQYSQKCLENAHLAQALEAERQALRQCQRENQELNAHNQELNNRLTVEITRMRSCYSGETALSPFTQGKDLYELEVLLRIKESEIQYLKQEIHSLKDELQSALRDKKYATDKYKDIYTELSIVKAKADCDITKLTEKLLVATEALGDRNVDGSATPGYDIMKSKSNPDFLKKERSTLSKQIRGVRSKSITEQVIWDS</sequence>
<dbReference type="AlphaFoldDB" id="A0A8C8CXS3"/>
<feature type="compositionally biased region" description="Polar residues" evidence="2">
    <location>
        <begin position="320"/>
        <end position="336"/>
    </location>
</feature>
<organism evidence="4 5">
    <name type="scientific">Oncorhynchus tshawytscha</name>
    <name type="common">Chinook salmon</name>
    <name type="synonym">Salmo tshawytscha</name>
    <dbReference type="NCBI Taxonomy" id="74940"/>
    <lineage>
        <taxon>Eukaryota</taxon>
        <taxon>Metazoa</taxon>
        <taxon>Chordata</taxon>
        <taxon>Craniata</taxon>
        <taxon>Vertebrata</taxon>
        <taxon>Euteleostomi</taxon>
        <taxon>Actinopterygii</taxon>
        <taxon>Neopterygii</taxon>
        <taxon>Teleostei</taxon>
        <taxon>Protacanthopterygii</taxon>
        <taxon>Salmoniformes</taxon>
        <taxon>Salmonidae</taxon>
        <taxon>Salmoninae</taxon>
        <taxon>Oncorhynchus</taxon>
    </lineage>
</organism>
<keyword evidence="5" id="KW-1185">Reference proteome</keyword>
<dbReference type="InterPro" id="IPR052223">
    <property type="entry name" value="Actin_Cytoskeleton_Reg"/>
</dbReference>
<evidence type="ECO:0000256" key="1">
    <source>
        <dbReference type="SAM" id="Coils"/>
    </source>
</evidence>
<feature type="compositionally biased region" description="Basic and acidic residues" evidence="2">
    <location>
        <begin position="512"/>
        <end position="522"/>
    </location>
</feature>
<feature type="coiled-coil region" evidence="1">
    <location>
        <begin position="760"/>
        <end position="829"/>
    </location>
</feature>
<feature type="coiled-coil region" evidence="1">
    <location>
        <begin position="863"/>
        <end position="890"/>
    </location>
</feature>
<name>A0A8C8CXS3_ONCTS</name>
<evidence type="ECO:0000256" key="2">
    <source>
        <dbReference type="SAM" id="MobiDB-lite"/>
    </source>
</evidence>
<dbReference type="InterPro" id="IPR001849">
    <property type="entry name" value="PH_domain"/>
</dbReference>
<feature type="compositionally biased region" description="Basic and acidic residues" evidence="2">
    <location>
        <begin position="337"/>
        <end position="346"/>
    </location>
</feature>
<evidence type="ECO:0000313" key="4">
    <source>
        <dbReference type="Ensembl" id="ENSOTSP00005018721.2"/>
    </source>
</evidence>
<feature type="region of interest" description="Disordered" evidence="2">
    <location>
        <begin position="307"/>
        <end position="346"/>
    </location>
</feature>
<feature type="region of interest" description="Disordered" evidence="2">
    <location>
        <begin position="148"/>
        <end position="181"/>
    </location>
</feature>
<dbReference type="GO" id="GO:0051015">
    <property type="term" value="F:actin filament binding"/>
    <property type="evidence" value="ECO:0007669"/>
    <property type="project" value="TreeGrafter"/>
</dbReference>
<dbReference type="GeneTree" id="ENSGT00940000155286"/>
<gene>
    <name evidence="4" type="primary">MPRIP</name>
</gene>
<accession>A0A8C8CXS3</accession>
<feature type="region of interest" description="Disordered" evidence="2">
    <location>
        <begin position="271"/>
        <end position="295"/>
    </location>
</feature>
<feature type="compositionally biased region" description="Basic and acidic residues" evidence="2">
    <location>
        <begin position="550"/>
        <end position="568"/>
    </location>
</feature>
<dbReference type="InterPro" id="IPR011993">
    <property type="entry name" value="PH-like_dom_sf"/>
</dbReference>
<dbReference type="PANTHER" id="PTHR17271">
    <property type="entry name" value="PLECKSTRIN HOMOLOGY PH DOMAIN-CONTAINING PROTEIN"/>
    <property type="match status" value="1"/>
</dbReference>
<dbReference type="SUPFAM" id="SSF50729">
    <property type="entry name" value="PH domain-like"/>
    <property type="match status" value="2"/>
</dbReference>
<evidence type="ECO:0000259" key="3">
    <source>
        <dbReference type="PROSITE" id="PS50003"/>
    </source>
</evidence>
<feature type="region of interest" description="Disordered" evidence="2">
    <location>
        <begin position="493"/>
        <end position="598"/>
    </location>
</feature>
<dbReference type="Pfam" id="PF00169">
    <property type="entry name" value="PH"/>
    <property type="match status" value="2"/>
</dbReference>
<reference evidence="4" key="1">
    <citation type="submission" date="2025-08" db="UniProtKB">
        <authorList>
            <consortium name="Ensembl"/>
        </authorList>
    </citation>
    <scope>IDENTIFICATION</scope>
</reference>